<dbReference type="AlphaFoldDB" id="A0A562U2K8"/>
<dbReference type="EMBL" id="VLLI01000006">
    <property type="protein sequence ID" value="TWJ00093.1"/>
    <property type="molecule type" value="Genomic_DNA"/>
</dbReference>
<feature type="signal peptide" evidence="1">
    <location>
        <begin position="1"/>
        <end position="19"/>
    </location>
</feature>
<dbReference type="InterPro" id="IPR025411">
    <property type="entry name" value="DUF4136"/>
</dbReference>
<dbReference type="Pfam" id="PF13590">
    <property type="entry name" value="DUF4136"/>
    <property type="match status" value="1"/>
</dbReference>
<evidence type="ECO:0000256" key="1">
    <source>
        <dbReference type="SAM" id="SignalP"/>
    </source>
</evidence>
<dbReference type="Proteomes" id="UP000317010">
    <property type="component" value="Unassembled WGS sequence"/>
</dbReference>
<dbReference type="RefSeq" id="WP_144912937.1">
    <property type="nucleotide sequence ID" value="NZ_VLLI01000006.1"/>
</dbReference>
<dbReference type="PROSITE" id="PS51257">
    <property type="entry name" value="PROKAR_LIPOPROTEIN"/>
    <property type="match status" value="1"/>
</dbReference>
<protein>
    <submittedName>
        <fullName evidence="3">Uncharacterized protein DUF4136</fullName>
    </submittedName>
</protein>
<keyword evidence="1" id="KW-0732">Signal</keyword>
<keyword evidence="4" id="KW-1185">Reference proteome</keyword>
<feature type="domain" description="DUF4136" evidence="2">
    <location>
        <begin position="31"/>
        <end position="205"/>
    </location>
</feature>
<organism evidence="3 4">
    <name type="scientific">Mucilaginibacter frigoritolerans</name>
    <dbReference type="NCBI Taxonomy" id="652788"/>
    <lineage>
        <taxon>Bacteria</taxon>
        <taxon>Pseudomonadati</taxon>
        <taxon>Bacteroidota</taxon>
        <taxon>Sphingobacteriia</taxon>
        <taxon>Sphingobacteriales</taxon>
        <taxon>Sphingobacteriaceae</taxon>
        <taxon>Mucilaginibacter</taxon>
    </lineage>
</organism>
<dbReference type="OrthoDB" id="118896at2"/>
<reference evidence="3 4" key="1">
    <citation type="submission" date="2019-07" db="EMBL/GenBank/DDBJ databases">
        <title>Genomic Encyclopedia of Archaeal and Bacterial Type Strains, Phase II (KMG-II): from individual species to whole genera.</title>
        <authorList>
            <person name="Goeker M."/>
        </authorList>
    </citation>
    <scope>NUCLEOTIDE SEQUENCE [LARGE SCALE GENOMIC DNA]</scope>
    <source>
        <strain evidence="3 4">ATCC BAA-1854</strain>
    </source>
</reference>
<evidence type="ECO:0000313" key="3">
    <source>
        <dbReference type="EMBL" id="TWJ00093.1"/>
    </source>
</evidence>
<comment type="caution">
    <text evidence="3">The sequence shown here is derived from an EMBL/GenBank/DDBJ whole genome shotgun (WGS) entry which is preliminary data.</text>
</comment>
<evidence type="ECO:0000259" key="2">
    <source>
        <dbReference type="Pfam" id="PF13590"/>
    </source>
</evidence>
<name>A0A562U2K8_9SPHI</name>
<dbReference type="Gene3D" id="3.30.160.670">
    <property type="match status" value="1"/>
</dbReference>
<evidence type="ECO:0000313" key="4">
    <source>
        <dbReference type="Proteomes" id="UP000317010"/>
    </source>
</evidence>
<accession>A0A562U2K8</accession>
<feature type="chain" id="PRO_5022159551" evidence="1">
    <location>
        <begin position="20"/>
        <end position="221"/>
    </location>
</feature>
<proteinExistence type="predicted"/>
<gene>
    <name evidence="3" type="ORF">JN11_02508</name>
</gene>
<sequence length="221" mass="24831">MKRSIYLAITFLIISGLSACTSYDYYTAAINKTNMSGYHTFAWMPQGNKDDKKIDGSVVADAKIKDAATTQLVSKGLRLSQKNPDLVVNYTTIVGRGTRTNYYSPYYGGYPGWGWGFGGGFGWGGWGWGGYYRPYYNYYGAPFAYYGGLTYAEKEHYKEGTLIIDLIDTHTRKIVWRGFGVGEVHKDPQKNIDDLPKVVTGVLNQLQLMPSREYYKTSASI</sequence>